<dbReference type="SUPFAM" id="SSF56112">
    <property type="entry name" value="Protein kinase-like (PK-like)"/>
    <property type="match status" value="1"/>
</dbReference>
<dbReference type="AlphaFoldDB" id="A0A9J6FLX3"/>
<protein>
    <recommendedName>
        <fullName evidence="1">Protein kinase domain-containing protein</fullName>
    </recommendedName>
</protein>
<feature type="domain" description="Protein kinase" evidence="1">
    <location>
        <begin position="1"/>
        <end position="130"/>
    </location>
</feature>
<dbReference type="GO" id="GO:0005524">
    <property type="term" value="F:ATP binding"/>
    <property type="evidence" value="ECO:0007669"/>
    <property type="project" value="InterPro"/>
</dbReference>
<evidence type="ECO:0000313" key="2">
    <source>
        <dbReference type="EMBL" id="KAH9363416.1"/>
    </source>
</evidence>
<reference evidence="2 3" key="1">
    <citation type="journal article" date="2020" name="Cell">
        <title>Large-Scale Comparative Analyses of Tick Genomes Elucidate Their Genetic Diversity and Vector Capacities.</title>
        <authorList>
            <consortium name="Tick Genome and Microbiome Consortium (TIGMIC)"/>
            <person name="Jia N."/>
            <person name="Wang J."/>
            <person name="Shi W."/>
            <person name="Du L."/>
            <person name="Sun Y."/>
            <person name="Zhan W."/>
            <person name="Jiang J.F."/>
            <person name="Wang Q."/>
            <person name="Zhang B."/>
            <person name="Ji P."/>
            <person name="Bell-Sakyi L."/>
            <person name="Cui X.M."/>
            <person name="Yuan T.T."/>
            <person name="Jiang B.G."/>
            <person name="Yang W.F."/>
            <person name="Lam T.T."/>
            <person name="Chang Q.C."/>
            <person name="Ding S.J."/>
            <person name="Wang X.J."/>
            <person name="Zhu J.G."/>
            <person name="Ruan X.D."/>
            <person name="Zhao L."/>
            <person name="Wei J.T."/>
            <person name="Ye R.Z."/>
            <person name="Que T.C."/>
            <person name="Du C.H."/>
            <person name="Zhou Y.H."/>
            <person name="Cheng J.X."/>
            <person name="Dai P.F."/>
            <person name="Guo W.B."/>
            <person name="Han X.H."/>
            <person name="Huang E.J."/>
            <person name="Li L.F."/>
            <person name="Wei W."/>
            <person name="Gao Y.C."/>
            <person name="Liu J.Z."/>
            <person name="Shao H.Z."/>
            <person name="Wang X."/>
            <person name="Wang C.C."/>
            <person name="Yang T.C."/>
            <person name="Huo Q.B."/>
            <person name="Li W."/>
            <person name="Chen H.Y."/>
            <person name="Chen S.E."/>
            <person name="Zhou L.G."/>
            <person name="Ni X.B."/>
            <person name="Tian J.H."/>
            <person name="Sheng Y."/>
            <person name="Liu T."/>
            <person name="Pan Y.S."/>
            <person name="Xia L.Y."/>
            <person name="Li J."/>
            <person name="Zhao F."/>
            <person name="Cao W.C."/>
        </authorList>
    </citation>
    <scope>NUCLEOTIDE SEQUENCE [LARGE SCALE GENOMIC DNA]</scope>
    <source>
        <strain evidence="2">HaeL-2018</strain>
    </source>
</reference>
<evidence type="ECO:0000313" key="3">
    <source>
        <dbReference type="Proteomes" id="UP000821853"/>
    </source>
</evidence>
<keyword evidence="3" id="KW-1185">Reference proteome</keyword>
<gene>
    <name evidence="2" type="ORF">HPB48_019452</name>
</gene>
<dbReference type="GO" id="GO:0005634">
    <property type="term" value="C:nucleus"/>
    <property type="evidence" value="ECO:0007669"/>
    <property type="project" value="TreeGrafter"/>
</dbReference>
<dbReference type="VEuPathDB" id="VectorBase:HLOH_065496"/>
<dbReference type="PANTHER" id="PTHR24419:SF18">
    <property type="entry name" value="SERINE_THREONINE-PROTEIN KINASE HASPIN"/>
    <property type="match status" value="1"/>
</dbReference>
<dbReference type="Proteomes" id="UP000821853">
    <property type="component" value="Chromosome 10"/>
</dbReference>
<organism evidence="2 3">
    <name type="scientific">Haemaphysalis longicornis</name>
    <name type="common">Bush tick</name>
    <dbReference type="NCBI Taxonomy" id="44386"/>
    <lineage>
        <taxon>Eukaryota</taxon>
        <taxon>Metazoa</taxon>
        <taxon>Ecdysozoa</taxon>
        <taxon>Arthropoda</taxon>
        <taxon>Chelicerata</taxon>
        <taxon>Arachnida</taxon>
        <taxon>Acari</taxon>
        <taxon>Parasitiformes</taxon>
        <taxon>Ixodida</taxon>
        <taxon>Ixodoidea</taxon>
        <taxon>Ixodidae</taxon>
        <taxon>Haemaphysalinae</taxon>
        <taxon>Haemaphysalis</taxon>
    </lineage>
</organism>
<dbReference type="GO" id="GO:0072354">
    <property type="term" value="F:histone H3T3 kinase activity"/>
    <property type="evidence" value="ECO:0007669"/>
    <property type="project" value="TreeGrafter"/>
</dbReference>
<dbReference type="InterPro" id="IPR011009">
    <property type="entry name" value="Kinase-like_dom_sf"/>
</dbReference>
<sequence>MTSQFQSALQLRSLVQQVTLTLAVAEAALQFEHRALTPGHVLVKETHDQVLPFWLEGHLLFVDMFGVQATVVDFSAARLLPPGGPGELRYALHRLQKLRRSCPYMAPEIMSSNYSTLVQDSGHWKSPLLM</sequence>
<comment type="caution">
    <text evidence="2">The sequence shown here is derived from an EMBL/GenBank/DDBJ whole genome shotgun (WGS) entry which is preliminary data.</text>
</comment>
<dbReference type="GO" id="GO:0005737">
    <property type="term" value="C:cytoplasm"/>
    <property type="evidence" value="ECO:0007669"/>
    <property type="project" value="TreeGrafter"/>
</dbReference>
<dbReference type="PANTHER" id="PTHR24419">
    <property type="entry name" value="INTERLEUKIN-1 RECEPTOR-ASSOCIATED KINASE"/>
    <property type="match status" value="1"/>
</dbReference>
<dbReference type="Gene3D" id="1.10.510.10">
    <property type="entry name" value="Transferase(Phosphotransferase) domain 1"/>
    <property type="match status" value="1"/>
</dbReference>
<evidence type="ECO:0000259" key="1">
    <source>
        <dbReference type="PROSITE" id="PS50011"/>
    </source>
</evidence>
<accession>A0A9J6FLX3</accession>
<dbReference type="InterPro" id="IPR000719">
    <property type="entry name" value="Prot_kinase_dom"/>
</dbReference>
<dbReference type="PROSITE" id="PS50011">
    <property type="entry name" value="PROTEIN_KINASE_DOM"/>
    <property type="match status" value="1"/>
</dbReference>
<dbReference type="OrthoDB" id="6516563at2759"/>
<dbReference type="GO" id="GO:0000278">
    <property type="term" value="P:mitotic cell cycle"/>
    <property type="evidence" value="ECO:0007669"/>
    <property type="project" value="TreeGrafter"/>
</dbReference>
<dbReference type="Pfam" id="PF12330">
    <property type="entry name" value="Haspin_kinase"/>
    <property type="match status" value="1"/>
</dbReference>
<dbReference type="GO" id="GO:0035556">
    <property type="term" value="P:intracellular signal transduction"/>
    <property type="evidence" value="ECO:0007669"/>
    <property type="project" value="TreeGrafter"/>
</dbReference>
<name>A0A9J6FLX3_HAELO</name>
<proteinExistence type="predicted"/>
<dbReference type="EMBL" id="JABSTR010000002">
    <property type="protein sequence ID" value="KAH9363416.1"/>
    <property type="molecule type" value="Genomic_DNA"/>
</dbReference>